<evidence type="ECO:0000256" key="10">
    <source>
        <dbReference type="ARBA" id="ARBA00023303"/>
    </source>
</evidence>
<gene>
    <name evidence="13" type="primary">asic4</name>
    <name evidence="13" type="ORF">AWC38_SpisGene11252</name>
</gene>
<dbReference type="PANTHER" id="PTHR11690">
    <property type="entry name" value="AMILORIDE-SENSITIVE SODIUM CHANNEL-RELATED"/>
    <property type="match status" value="1"/>
</dbReference>
<feature type="transmembrane region" description="Helical" evidence="12">
    <location>
        <begin position="58"/>
        <end position="77"/>
    </location>
</feature>
<evidence type="ECO:0000256" key="1">
    <source>
        <dbReference type="ARBA" id="ARBA00004141"/>
    </source>
</evidence>
<accession>A0A2B4S6H7</accession>
<dbReference type="Gene3D" id="2.60.470.10">
    <property type="entry name" value="Acid-sensing ion channels like domains"/>
    <property type="match status" value="1"/>
</dbReference>
<evidence type="ECO:0000256" key="7">
    <source>
        <dbReference type="ARBA" id="ARBA00023065"/>
    </source>
</evidence>
<evidence type="ECO:0000256" key="5">
    <source>
        <dbReference type="ARBA" id="ARBA00022989"/>
    </source>
</evidence>
<evidence type="ECO:0000256" key="11">
    <source>
        <dbReference type="RuleBase" id="RU000679"/>
    </source>
</evidence>
<dbReference type="GO" id="GO:0015280">
    <property type="term" value="F:ligand-gated sodium channel activity"/>
    <property type="evidence" value="ECO:0007669"/>
    <property type="project" value="TreeGrafter"/>
</dbReference>
<evidence type="ECO:0000256" key="12">
    <source>
        <dbReference type="SAM" id="Phobius"/>
    </source>
</evidence>
<comment type="similarity">
    <text evidence="11">Belongs to the amiloride-sensitive sodium channel (TC 1.A.6) family.</text>
</comment>
<keyword evidence="4 11" id="KW-0812">Transmembrane</keyword>
<evidence type="ECO:0000313" key="14">
    <source>
        <dbReference type="Proteomes" id="UP000225706"/>
    </source>
</evidence>
<comment type="subcellular location">
    <subcellularLocation>
        <location evidence="1">Membrane</location>
        <topology evidence="1">Multi-pass membrane protein</topology>
    </subcellularLocation>
</comment>
<keyword evidence="2 11" id="KW-0813">Transport</keyword>
<keyword evidence="6" id="KW-0915">Sodium</keyword>
<evidence type="ECO:0000256" key="4">
    <source>
        <dbReference type="ARBA" id="ARBA00022692"/>
    </source>
</evidence>
<keyword evidence="3 11" id="KW-0894">Sodium channel</keyword>
<dbReference type="PRINTS" id="PR01078">
    <property type="entry name" value="AMINACHANNEL"/>
</dbReference>
<dbReference type="PANTHER" id="PTHR11690:SF296">
    <property type="entry name" value="DEGENERIN-LIKE PROTEIN DEL-10"/>
    <property type="match status" value="1"/>
</dbReference>
<dbReference type="InterPro" id="IPR001873">
    <property type="entry name" value="ENaC"/>
</dbReference>
<evidence type="ECO:0000256" key="8">
    <source>
        <dbReference type="ARBA" id="ARBA00023136"/>
    </source>
</evidence>
<keyword evidence="14" id="KW-1185">Reference proteome</keyword>
<evidence type="ECO:0000313" key="13">
    <source>
        <dbReference type="EMBL" id="PFX24158.1"/>
    </source>
</evidence>
<feature type="transmembrane region" description="Helical" evidence="12">
    <location>
        <begin position="471"/>
        <end position="495"/>
    </location>
</feature>
<name>A0A2B4S6H7_STYPI</name>
<organism evidence="13 14">
    <name type="scientific">Stylophora pistillata</name>
    <name type="common">Smooth cauliflower coral</name>
    <dbReference type="NCBI Taxonomy" id="50429"/>
    <lineage>
        <taxon>Eukaryota</taxon>
        <taxon>Metazoa</taxon>
        <taxon>Cnidaria</taxon>
        <taxon>Anthozoa</taxon>
        <taxon>Hexacorallia</taxon>
        <taxon>Scleractinia</taxon>
        <taxon>Astrocoeniina</taxon>
        <taxon>Pocilloporidae</taxon>
        <taxon>Stylophora</taxon>
    </lineage>
</organism>
<keyword evidence="7 11" id="KW-0406">Ion transport</keyword>
<keyword evidence="5 12" id="KW-1133">Transmembrane helix</keyword>
<dbReference type="AlphaFoldDB" id="A0A2B4S6H7"/>
<dbReference type="Gene3D" id="1.10.287.770">
    <property type="entry name" value="YojJ-like"/>
    <property type="match status" value="1"/>
</dbReference>
<evidence type="ECO:0000256" key="9">
    <source>
        <dbReference type="ARBA" id="ARBA00023201"/>
    </source>
</evidence>
<keyword evidence="9 11" id="KW-0739">Sodium transport</keyword>
<dbReference type="Pfam" id="PF00858">
    <property type="entry name" value="ASC"/>
    <property type="match status" value="1"/>
</dbReference>
<dbReference type="Proteomes" id="UP000225706">
    <property type="component" value="Unassembled WGS sequence"/>
</dbReference>
<dbReference type="EMBL" id="LSMT01000184">
    <property type="protein sequence ID" value="PFX24158.1"/>
    <property type="molecule type" value="Genomic_DNA"/>
</dbReference>
<protein>
    <submittedName>
        <fullName evidence="13">Acid-sensing ion channel 4</fullName>
    </submittedName>
</protein>
<dbReference type="GO" id="GO:0005886">
    <property type="term" value="C:plasma membrane"/>
    <property type="evidence" value="ECO:0007669"/>
    <property type="project" value="TreeGrafter"/>
</dbReference>
<evidence type="ECO:0000256" key="2">
    <source>
        <dbReference type="ARBA" id="ARBA00022448"/>
    </source>
</evidence>
<comment type="caution">
    <text evidence="13">The sequence shown here is derived from an EMBL/GenBank/DDBJ whole genome shotgun (WGS) entry which is preliminary data.</text>
</comment>
<dbReference type="OrthoDB" id="5874059at2759"/>
<evidence type="ECO:0000256" key="3">
    <source>
        <dbReference type="ARBA" id="ARBA00022461"/>
    </source>
</evidence>
<reference evidence="14" key="1">
    <citation type="journal article" date="2017" name="bioRxiv">
        <title>Comparative analysis of the genomes of Stylophora pistillata and Acropora digitifera provides evidence for extensive differences between species of corals.</title>
        <authorList>
            <person name="Voolstra C.R."/>
            <person name="Li Y."/>
            <person name="Liew Y.J."/>
            <person name="Baumgarten S."/>
            <person name="Zoccola D."/>
            <person name="Flot J.-F."/>
            <person name="Tambutte S."/>
            <person name="Allemand D."/>
            <person name="Aranda M."/>
        </authorList>
    </citation>
    <scope>NUCLEOTIDE SEQUENCE [LARGE SCALE GENOMIC DNA]</scope>
</reference>
<evidence type="ECO:0000256" key="6">
    <source>
        <dbReference type="ARBA" id="ARBA00023053"/>
    </source>
</evidence>
<sequence>MAEKINTVQVTKLQEGAVSKTPPLSDGKSRQSGAEMWREFVDNTTLHGIRYIFMKRHAVIRLIWLILLLSSGGYYIFTVYRAFDKYYSRPINTLVSRKHLREMDFPAITICSNSLFSKSKLSLADDDPSFASSGLNISSCAVTSQTRANRLCGLSLLCCCAPFDNENKSLALPNCTYEYKQELLKDIKKSNHRIDVEGFYQKYSLNISNLVGPICLFSWRKTQCSVIDFNPMVTEWGMCYTFNSGRESEIKRVDTAGISSGLTLLLDANTAEYTRGKFSEGFKVLIHGQGEYFDEFEGISVGPGQHASIAISQKRYENLEKPYATNCTNKPLNTFSKYSSEGCLYECRAQNSIKICGCRPIGYINSPDTPSCLSPNEVKCSDSVDASIDEEVCDCQVPCFQTRYQAEVSYSKFPNIGTAEDLLYEGYESLQYMRDNLVFLQVGFKSLGYEMQKQQPAYDSNSLFGEIGGNMGLFLGCSLLTICELLDFFISYLAARNRNLTHPA</sequence>
<keyword evidence="10 11" id="KW-0407">Ion channel</keyword>
<keyword evidence="8 12" id="KW-0472">Membrane</keyword>
<proteinExistence type="inferred from homology"/>